<sequence>MLDKRSDQQTAAPSPSYRLPGAIGFNEFIVLMAALTSIVAFSIDIFLPALADIGNDYQLTDDNDRQLVIVAFTVSFGITQLFFGPLADRFGRKSLMIGSLIFYAIASFAASFAPSFEFLLVTRICQAIGASGVRITTSAVIRDCFEGRDMARVMSYIFTTFMVVPIFAPALGQGIISVAEWHWIFTFLGTGSLLLAIWCFIKIEETLAPENRRSLAVRSIAQAAVEISTNRVAAGYSLASTLFFGALFSMVVSVQQIFDDIYGLGQWFALAFAGNAVGMAIASFMNARLVRKLGMRRMSHAAMVSFVSVSFVMFVLALIGTPPFAVMFTLLAIAMMSFGLVAGNFNSIAMQPLGHIAGTATSLIGTLTFTGGAVLGGLVGQAFDGTVLPISTAFFSFGFGALLIVLATERGKLFTVENG</sequence>
<dbReference type="InterPro" id="IPR011701">
    <property type="entry name" value="MFS"/>
</dbReference>
<keyword evidence="3 8" id="KW-0813">Transport</keyword>
<feature type="transmembrane region" description="Helical" evidence="8">
    <location>
        <begin position="67"/>
        <end position="87"/>
    </location>
</feature>
<feature type="transmembrane region" description="Helical" evidence="8">
    <location>
        <begin position="118"/>
        <end position="141"/>
    </location>
</feature>
<dbReference type="SUPFAM" id="SSF103473">
    <property type="entry name" value="MFS general substrate transporter"/>
    <property type="match status" value="1"/>
</dbReference>
<dbReference type="InterPro" id="IPR036259">
    <property type="entry name" value="MFS_trans_sf"/>
</dbReference>
<dbReference type="AlphaFoldDB" id="A0A4R5PQ14"/>
<feature type="transmembrane region" description="Helical" evidence="8">
    <location>
        <begin position="325"/>
        <end position="345"/>
    </location>
</feature>
<evidence type="ECO:0000313" key="11">
    <source>
        <dbReference type="Proteomes" id="UP000295131"/>
    </source>
</evidence>
<name>A0A4R5PQ14_9HYPH</name>
<proteinExistence type="inferred from homology"/>
<feature type="transmembrane region" description="Helical" evidence="8">
    <location>
        <begin position="299"/>
        <end position="319"/>
    </location>
</feature>
<feature type="transmembrane region" description="Helical" evidence="8">
    <location>
        <begin position="357"/>
        <end position="380"/>
    </location>
</feature>
<protein>
    <recommendedName>
        <fullName evidence="8">Bcr/CflA family efflux transporter</fullName>
    </recommendedName>
</protein>
<dbReference type="Pfam" id="PF07690">
    <property type="entry name" value="MFS_1"/>
    <property type="match status" value="1"/>
</dbReference>
<gene>
    <name evidence="10" type="ORF">E2A64_08070</name>
</gene>
<dbReference type="OrthoDB" id="9800416at2"/>
<feature type="transmembrane region" description="Helical" evidence="8">
    <location>
        <begin position="236"/>
        <end position="258"/>
    </location>
</feature>
<dbReference type="PANTHER" id="PTHR23502">
    <property type="entry name" value="MAJOR FACILITATOR SUPERFAMILY"/>
    <property type="match status" value="1"/>
</dbReference>
<dbReference type="RefSeq" id="WP_133283861.1">
    <property type="nucleotide sequence ID" value="NZ_SMSI01000001.1"/>
</dbReference>
<keyword evidence="11" id="KW-1185">Reference proteome</keyword>
<feature type="transmembrane region" description="Helical" evidence="8">
    <location>
        <begin position="28"/>
        <end position="47"/>
    </location>
</feature>
<dbReference type="PROSITE" id="PS50850">
    <property type="entry name" value="MFS"/>
    <property type="match status" value="1"/>
</dbReference>
<evidence type="ECO:0000256" key="6">
    <source>
        <dbReference type="ARBA" id="ARBA00022989"/>
    </source>
</evidence>
<keyword evidence="8" id="KW-0997">Cell inner membrane</keyword>
<feature type="domain" description="Major facilitator superfamily (MFS) profile" evidence="9">
    <location>
        <begin position="28"/>
        <end position="419"/>
    </location>
</feature>
<feature type="transmembrane region" description="Helical" evidence="8">
    <location>
        <begin position="182"/>
        <end position="203"/>
    </location>
</feature>
<evidence type="ECO:0000259" key="9">
    <source>
        <dbReference type="PROSITE" id="PS50850"/>
    </source>
</evidence>
<dbReference type="CDD" id="cd17320">
    <property type="entry name" value="MFS_MdfA_MDR_like"/>
    <property type="match status" value="1"/>
</dbReference>
<dbReference type="GO" id="GO:0005886">
    <property type="term" value="C:plasma membrane"/>
    <property type="evidence" value="ECO:0007669"/>
    <property type="project" value="UniProtKB-SubCell"/>
</dbReference>
<dbReference type="Proteomes" id="UP000295131">
    <property type="component" value="Unassembled WGS sequence"/>
</dbReference>
<dbReference type="Gene3D" id="1.20.1720.10">
    <property type="entry name" value="Multidrug resistance protein D"/>
    <property type="match status" value="1"/>
</dbReference>
<evidence type="ECO:0000256" key="7">
    <source>
        <dbReference type="ARBA" id="ARBA00023136"/>
    </source>
</evidence>
<evidence type="ECO:0000256" key="5">
    <source>
        <dbReference type="ARBA" id="ARBA00022692"/>
    </source>
</evidence>
<dbReference type="EMBL" id="SMSI01000001">
    <property type="protein sequence ID" value="TDH39028.1"/>
    <property type="molecule type" value="Genomic_DNA"/>
</dbReference>
<reference evidence="10 11" key="1">
    <citation type="journal article" date="2013" name="Int. J. Syst. Evol. Microbiol.">
        <title>Hoeflea suaedae sp. nov., an endophytic bacterium isolated from the root of the halophyte Suaeda maritima.</title>
        <authorList>
            <person name="Chung E.J."/>
            <person name="Park J.A."/>
            <person name="Pramanik P."/>
            <person name="Bibi F."/>
            <person name="Jeon C.O."/>
            <person name="Chung Y.R."/>
        </authorList>
    </citation>
    <scope>NUCLEOTIDE SEQUENCE [LARGE SCALE GENOMIC DNA]</scope>
    <source>
        <strain evidence="10 11">YC6898</strain>
    </source>
</reference>
<dbReference type="GO" id="GO:1990961">
    <property type="term" value="P:xenobiotic detoxification by transmembrane export across the plasma membrane"/>
    <property type="evidence" value="ECO:0007669"/>
    <property type="project" value="InterPro"/>
</dbReference>
<evidence type="ECO:0000256" key="8">
    <source>
        <dbReference type="RuleBase" id="RU365088"/>
    </source>
</evidence>
<evidence type="ECO:0000313" key="10">
    <source>
        <dbReference type="EMBL" id="TDH39028.1"/>
    </source>
</evidence>
<feature type="transmembrane region" description="Helical" evidence="8">
    <location>
        <begin position="153"/>
        <end position="176"/>
    </location>
</feature>
<comment type="similarity">
    <text evidence="2 8">Belongs to the major facilitator superfamily. Bcr/CmlA family.</text>
</comment>
<evidence type="ECO:0000256" key="2">
    <source>
        <dbReference type="ARBA" id="ARBA00006236"/>
    </source>
</evidence>
<feature type="transmembrane region" description="Helical" evidence="8">
    <location>
        <begin position="386"/>
        <end position="407"/>
    </location>
</feature>
<keyword evidence="6 8" id="KW-1133">Transmembrane helix</keyword>
<dbReference type="NCBIfam" id="TIGR00710">
    <property type="entry name" value="efflux_Bcr_CflA"/>
    <property type="match status" value="1"/>
</dbReference>
<keyword evidence="4" id="KW-1003">Cell membrane</keyword>
<comment type="subcellular location">
    <subcellularLocation>
        <location evidence="8">Cell inner membrane</location>
        <topology evidence="8">Multi-pass membrane protein</topology>
    </subcellularLocation>
    <subcellularLocation>
        <location evidence="1">Cell membrane</location>
        <topology evidence="1">Multi-pass membrane protein</topology>
    </subcellularLocation>
</comment>
<comment type="caution">
    <text evidence="10">The sequence shown here is derived from an EMBL/GenBank/DDBJ whole genome shotgun (WGS) entry which is preliminary data.</text>
</comment>
<feature type="transmembrane region" description="Helical" evidence="8">
    <location>
        <begin position="94"/>
        <end position="112"/>
    </location>
</feature>
<dbReference type="InterPro" id="IPR020846">
    <property type="entry name" value="MFS_dom"/>
</dbReference>
<dbReference type="InterPro" id="IPR004812">
    <property type="entry name" value="Efflux_drug-R_Bcr/CmlA"/>
</dbReference>
<evidence type="ECO:0000256" key="3">
    <source>
        <dbReference type="ARBA" id="ARBA00022448"/>
    </source>
</evidence>
<dbReference type="PANTHER" id="PTHR23502:SF132">
    <property type="entry name" value="POLYAMINE TRANSPORTER 2-RELATED"/>
    <property type="match status" value="1"/>
</dbReference>
<organism evidence="10 11">
    <name type="scientific">Pseudohoeflea suaedae</name>
    <dbReference type="NCBI Taxonomy" id="877384"/>
    <lineage>
        <taxon>Bacteria</taxon>
        <taxon>Pseudomonadati</taxon>
        <taxon>Pseudomonadota</taxon>
        <taxon>Alphaproteobacteria</taxon>
        <taxon>Hyphomicrobiales</taxon>
        <taxon>Rhizobiaceae</taxon>
        <taxon>Pseudohoeflea</taxon>
    </lineage>
</organism>
<evidence type="ECO:0000256" key="1">
    <source>
        <dbReference type="ARBA" id="ARBA00004651"/>
    </source>
</evidence>
<keyword evidence="5 8" id="KW-0812">Transmembrane</keyword>
<keyword evidence="7 8" id="KW-0472">Membrane</keyword>
<accession>A0A4R5PQ14</accession>
<evidence type="ECO:0000256" key="4">
    <source>
        <dbReference type="ARBA" id="ARBA00022475"/>
    </source>
</evidence>
<dbReference type="GO" id="GO:0042910">
    <property type="term" value="F:xenobiotic transmembrane transporter activity"/>
    <property type="evidence" value="ECO:0007669"/>
    <property type="project" value="InterPro"/>
</dbReference>
<feature type="transmembrane region" description="Helical" evidence="8">
    <location>
        <begin position="264"/>
        <end position="287"/>
    </location>
</feature>